<dbReference type="EMBL" id="BMRE01000012">
    <property type="protein sequence ID" value="GGU38830.1"/>
    <property type="molecule type" value="Genomic_DNA"/>
</dbReference>
<dbReference type="Proteomes" id="UP000649573">
    <property type="component" value="Unassembled WGS sequence"/>
</dbReference>
<reference evidence="3" key="1">
    <citation type="journal article" date="2019" name="Int. J. Syst. Evol. Microbiol.">
        <title>The Global Catalogue of Microorganisms (GCM) 10K type strain sequencing project: providing services to taxonomists for standard genome sequencing and annotation.</title>
        <authorList>
            <consortium name="The Broad Institute Genomics Platform"/>
            <consortium name="The Broad Institute Genome Sequencing Center for Infectious Disease"/>
            <person name="Wu L."/>
            <person name="Ma J."/>
        </authorList>
    </citation>
    <scope>NUCLEOTIDE SEQUENCE [LARGE SCALE GENOMIC DNA]</scope>
    <source>
        <strain evidence="3">JCM 3296</strain>
    </source>
</reference>
<evidence type="ECO:0000313" key="3">
    <source>
        <dbReference type="Proteomes" id="UP000649573"/>
    </source>
</evidence>
<keyword evidence="1" id="KW-0812">Transmembrane</keyword>
<feature type="transmembrane region" description="Helical" evidence="1">
    <location>
        <begin position="7"/>
        <end position="26"/>
    </location>
</feature>
<name>A0ABQ2UIK6_9PSEU</name>
<sequence length="128" mass="13366">MVARIVFGLFAAVALLFGAALIALYVVDWPLPADVEEWGLIPGPLAFGIWCGGLSHSKDFTQQLRLGGLCMILLVIATTGVGHVVALLAGEGARDHLIVGVYGAVHVVVAVSVVWAAAKNRWPVPEAG</sequence>
<comment type="caution">
    <text evidence="2">The sequence shown here is derived from an EMBL/GenBank/DDBJ whole genome shotgun (WGS) entry which is preliminary data.</text>
</comment>
<accession>A0ABQ2UIK6</accession>
<keyword evidence="1" id="KW-1133">Transmembrane helix</keyword>
<proteinExistence type="predicted"/>
<feature type="transmembrane region" description="Helical" evidence="1">
    <location>
        <begin position="96"/>
        <end position="118"/>
    </location>
</feature>
<dbReference type="RefSeq" id="WP_189254641.1">
    <property type="nucleotide sequence ID" value="NZ_BMRE01000012.1"/>
</dbReference>
<feature type="transmembrane region" description="Helical" evidence="1">
    <location>
        <begin position="38"/>
        <end position="54"/>
    </location>
</feature>
<organism evidence="2 3">
    <name type="scientific">Lentzea flava</name>
    <dbReference type="NCBI Taxonomy" id="103732"/>
    <lineage>
        <taxon>Bacteria</taxon>
        <taxon>Bacillati</taxon>
        <taxon>Actinomycetota</taxon>
        <taxon>Actinomycetes</taxon>
        <taxon>Pseudonocardiales</taxon>
        <taxon>Pseudonocardiaceae</taxon>
        <taxon>Lentzea</taxon>
    </lineage>
</organism>
<gene>
    <name evidence="2" type="ORF">GCM10010178_33980</name>
</gene>
<evidence type="ECO:0000256" key="1">
    <source>
        <dbReference type="SAM" id="Phobius"/>
    </source>
</evidence>
<feature type="transmembrane region" description="Helical" evidence="1">
    <location>
        <begin position="66"/>
        <end position="90"/>
    </location>
</feature>
<keyword evidence="1" id="KW-0472">Membrane</keyword>
<protein>
    <submittedName>
        <fullName evidence="2">Uncharacterized protein</fullName>
    </submittedName>
</protein>
<evidence type="ECO:0000313" key="2">
    <source>
        <dbReference type="EMBL" id="GGU38830.1"/>
    </source>
</evidence>
<keyword evidence="3" id="KW-1185">Reference proteome</keyword>